<evidence type="ECO:0000256" key="2">
    <source>
        <dbReference type="ARBA" id="ARBA00008314"/>
    </source>
</evidence>
<dbReference type="InterPro" id="IPR000048">
    <property type="entry name" value="IQ_motif_EF-hand-BS"/>
</dbReference>
<dbReference type="InterPro" id="IPR036124">
    <property type="entry name" value="MYSc_Myo10"/>
</dbReference>
<reference evidence="13 14" key="1">
    <citation type="submission" date="2018-10" db="EMBL/GenBank/DDBJ databases">
        <title>Genome assembly for a Yunnan-Guizhou Plateau 3E fish, Anabarilius grahami (Regan), and its evolutionary and genetic applications.</title>
        <authorList>
            <person name="Jiang W."/>
        </authorList>
    </citation>
    <scope>NUCLEOTIDE SEQUENCE [LARGE SCALE GENOMIC DNA]</scope>
    <source>
        <strain evidence="13">AG-KIZ</strain>
        <tissue evidence="13">Muscle</tissue>
    </source>
</reference>
<dbReference type="InterPro" id="IPR051724">
    <property type="entry name" value="Actin_motor_Myosin"/>
</dbReference>
<gene>
    <name evidence="13" type="ORF">DPX16_9354</name>
</gene>
<name>A0A3N0Y6E6_ANAGA</name>
<dbReference type="EMBL" id="RJVU01051519">
    <property type="protein sequence ID" value="ROL41763.1"/>
    <property type="molecule type" value="Genomic_DNA"/>
</dbReference>
<proteinExistence type="inferred from homology"/>
<dbReference type="Gene3D" id="6.20.240.20">
    <property type="match status" value="1"/>
</dbReference>
<dbReference type="InterPro" id="IPR011993">
    <property type="entry name" value="PH-like_dom_sf"/>
</dbReference>
<dbReference type="GO" id="GO:0016459">
    <property type="term" value="C:myosin complex"/>
    <property type="evidence" value="ECO:0007669"/>
    <property type="project" value="UniProtKB-KW"/>
</dbReference>
<dbReference type="SUPFAM" id="SSF50729">
    <property type="entry name" value="PH domain-like"/>
    <property type="match status" value="4"/>
</dbReference>
<keyword evidence="7 9" id="KW-0505">Motor protein</keyword>
<dbReference type="Pfam" id="PF16735">
    <property type="entry name" value="MYO10_CC"/>
    <property type="match status" value="1"/>
</dbReference>
<dbReference type="CDD" id="cd13296">
    <property type="entry name" value="PH2_MyoX"/>
    <property type="match status" value="1"/>
</dbReference>
<evidence type="ECO:0000256" key="5">
    <source>
        <dbReference type="ARBA" id="ARBA00022840"/>
    </source>
</evidence>
<dbReference type="PANTHER" id="PTHR46049">
    <property type="entry name" value="AGAP003327-PA"/>
    <property type="match status" value="1"/>
</dbReference>
<feature type="binding site" evidence="9">
    <location>
        <begin position="101"/>
        <end position="108"/>
    </location>
    <ligand>
        <name>ATP</name>
        <dbReference type="ChEBI" id="CHEBI:30616"/>
    </ligand>
</feature>
<dbReference type="SUPFAM" id="SSF52540">
    <property type="entry name" value="P-loop containing nucleoside triphosphate hydrolases"/>
    <property type="match status" value="1"/>
</dbReference>
<evidence type="ECO:0000256" key="9">
    <source>
        <dbReference type="PROSITE-ProRule" id="PRU00782"/>
    </source>
</evidence>
<keyword evidence="4 9" id="KW-0547">Nucleotide-binding</keyword>
<keyword evidence="3" id="KW-0963">Cytoplasm</keyword>
<dbReference type="Proteomes" id="UP000281406">
    <property type="component" value="Unassembled WGS sequence"/>
</dbReference>
<comment type="subcellular location">
    <subcellularLocation>
        <location evidence="1">Cytoplasm</location>
    </subcellularLocation>
</comment>
<feature type="region of interest" description="Actin-binding" evidence="9">
    <location>
        <begin position="564"/>
        <end position="586"/>
    </location>
</feature>
<feature type="domain" description="Myosin motor" evidence="12">
    <location>
        <begin position="7"/>
        <end position="689"/>
    </location>
</feature>
<dbReference type="Gene3D" id="1.20.5.190">
    <property type="match status" value="1"/>
</dbReference>
<evidence type="ECO:0000256" key="6">
    <source>
        <dbReference type="ARBA" id="ARBA00023123"/>
    </source>
</evidence>
<dbReference type="InterPro" id="IPR027417">
    <property type="entry name" value="P-loop_NTPase"/>
</dbReference>
<feature type="compositionally biased region" description="Acidic residues" evidence="10">
    <location>
        <begin position="1061"/>
        <end position="1074"/>
    </location>
</feature>
<dbReference type="PROSITE" id="PS51456">
    <property type="entry name" value="MYOSIN_MOTOR"/>
    <property type="match status" value="1"/>
</dbReference>
<feature type="compositionally biased region" description="Basic and acidic residues" evidence="10">
    <location>
        <begin position="964"/>
        <end position="994"/>
    </location>
</feature>
<feature type="compositionally biased region" description="Basic and acidic residues" evidence="10">
    <location>
        <begin position="764"/>
        <end position="793"/>
    </location>
</feature>
<protein>
    <submittedName>
        <fullName evidence="13">Unconventional myosin-X</fullName>
    </submittedName>
</protein>
<feature type="domain" description="PH" evidence="11">
    <location>
        <begin position="1307"/>
        <end position="1380"/>
    </location>
</feature>
<dbReference type="PRINTS" id="PR00193">
    <property type="entry name" value="MYOSINHEAVY"/>
</dbReference>
<dbReference type="Gene3D" id="1.20.58.530">
    <property type="match status" value="1"/>
</dbReference>
<dbReference type="Gene3D" id="1.10.10.820">
    <property type="match status" value="1"/>
</dbReference>
<evidence type="ECO:0000256" key="4">
    <source>
        <dbReference type="ARBA" id="ARBA00022741"/>
    </source>
</evidence>
<evidence type="ECO:0000259" key="12">
    <source>
        <dbReference type="PROSITE" id="PS51456"/>
    </source>
</evidence>
<dbReference type="GO" id="GO:0003779">
    <property type="term" value="F:actin binding"/>
    <property type="evidence" value="ECO:0007669"/>
    <property type="project" value="UniProtKB-KW"/>
</dbReference>
<keyword evidence="6 9" id="KW-0518">Myosin</keyword>
<keyword evidence="14" id="KW-1185">Reference proteome</keyword>
<comment type="similarity">
    <text evidence="2 9">Belongs to the TRAFAC class myosin-kinesin ATPase superfamily. Myosin family.</text>
</comment>
<dbReference type="SMART" id="SM00015">
    <property type="entry name" value="IQ"/>
    <property type="match status" value="3"/>
</dbReference>
<feature type="compositionally biased region" description="Pro residues" evidence="10">
    <location>
        <begin position="947"/>
        <end position="962"/>
    </location>
</feature>
<organism evidence="13 14">
    <name type="scientific">Anabarilius grahami</name>
    <name type="common">Kanglang fish</name>
    <name type="synonym">Barilius grahami</name>
    <dbReference type="NCBI Taxonomy" id="495550"/>
    <lineage>
        <taxon>Eukaryota</taxon>
        <taxon>Metazoa</taxon>
        <taxon>Chordata</taxon>
        <taxon>Craniata</taxon>
        <taxon>Vertebrata</taxon>
        <taxon>Euteleostomi</taxon>
        <taxon>Actinopterygii</taxon>
        <taxon>Neopterygii</taxon>
        <taxon>Teleostei</taxon>
        <taxon>Ostariophysi</taxon>
        <taxon>Cypriniformes</taxon>
        <taxon>Xenocyprididae</taxon>
        <taxon>Xenocypridinae</taxon>
        <taxon>Xenocypridinae incertae sedis</taxon>
        <taxon>Anabarilius</taxon>
    </lineage>
</organism>
<dbReference type="GO" id="GO:0005524">
    <property type="term" value="F:ATP binding"/>
    <property type="evidence" value="ECO:0007669"/>
    <property type="project" value="UniProtKB-UniRule"/>
</dbReference>
<dbReference type="InterPro" id="IPR001849">
    <property type="entry name" value="PH_domain"/>
</dbReference>
<dbReference type="PROSITE" id="PS50003">
    <property type="entry name" value="PH_DOMAIN"/>
    <property type="match status" value="2"/>
</dbReference>
<feature type="compositionally biased region" description="Acidic residues" evidence="10">
    <location>
        <begin position="1016"/>
        <end position="1027"/>
    </location>
</feature>
<dbReference type="GO" id="GO:0005737">
    <property type="term" value="C:cytoplasm"/>
    <property type="evidence" value="ECO:0007669"/>
    <property type="project" value="UniProtKB-SubCell"/>
</dbReference>
<evidence type="ECO:0000256" key="8">
    <source>
        <dbReference type="ARBA" id="ARBA00023203"/>
    </source>
</evidence>
<feature type="domain" description="PH" evidence="11">
    <location>
        <begin position="1127"/>
        <end position="1225"/>
    </location>
</feature>
<feature type="region of interest" description="Disordered" evidence="10">
    <location>
        <begin position="764"/>
        <end position="811"/>
    </location>
</feature>
<dbReference type="Gene3D" id="1.20.120.720">
    <property type="entry name" value="Myosin VI head, motor domain, U50 subdomain"/>
    <property type="match status" value="1"/>
</dbReference>
<dbReference type="FunFam" id="2.30.29.30:FF:000286">
    <property type="entry name" value="PH-protein kinase domain containing protein"/>
    <property type="match status" value="1"/>
</dbReference>
<evidence type="ECO:0000313" key="14">
    <source>
        <dbReference type="Proteomes" id="UP000281406"/>
    </source>
</evidence>
<keyword evidence="5 9" id="KW-0067">ATP-binding</keyword>
<dbReference type="Pfam" id="PF00063">
    <property type="entry name" value="Myosin_head"/>
    <property type="match status" value="1"/>
</dbReference>
<evidence type="ECO:0000256" key="10">
    <source>
        <dbReference type="SAM" id="MobiDB-lite"/>
    </source>
</evidence>
<dbReference type="FunFam" id="1.10.10.820:FF:000001">
    <property type="entry name" value="Myosin heavy chain"/>
    <property type="match status" value="1"/>
</dbReference>
<accession>A0A3N0Y6E6</accession>
<feature type="compositionally biased region" description="Polar residues" evidence="10">
    <location>
        <begin position="1043"/>
        <end position="1060"/>
    </location>
</feature>
<dbReference type="Gene3D" id="2.30.29.30">
    <property type="entry name" value="Pleckstrin-homology domain (PH domain)/Phosphotyrosine-binding domain (PTB)"/>
    <property type="match status" value="3"/>
</dbReference>
<dbReference type="InterPro" id="IPR031971">
    <property type="entry name" value="MYO10_CC"/>
</dbReference>
<dbReference type="InterPro" id="IPR001609">
    <property type="entry name" value="Myosin_head_motor_dom-like"/>
</dbReference>
<evidence type="ECO:0000256" key="1">
    <source>
        <dbReference type="ARBA" id="ARBA00004496"/>
    </source>
</evidence>
<dbReference type="SMART" id="SM00242">
    <property type="entry name" value="MYSc"/>
    <property type="match status" value="1"/>
</dbReference>
<comment type="caution">
    <text evidence="13">The sequence shown here is derived from an EMBL/GenBank/DDBJ whole genome shotgun (WGS) entry which is preliminary data.</text>
</comment>
<evidence type="ECO:0000256" key="7">
    <source>
        <dbReference type="ARBA" id="ARBA00023175"/>
    </source>
</evidence>
<evidence type="ECO:0000313" key="13">
    <source>
        <dbReference type="EMBL" id="ROL41763.1"/>
    </source>
</evidence>
<dbReference type="GO" id="GO:0003774">
    <property type="term" value="F:cytoskeletal motor activity"/>
    <property type="evidence" value="ECO:0007669"/>
    <property type="project" value="UniProtKB-UniRule"/>
</dbReference>
<dbReference type="CDD" id="cd14873">
    <property type="entry name" value="MYSc_Myo10"/>
    <property type="match status" value="1"/>
</dbReference>
<dbReference type="OrthoDB" id="6108017at2759"/>
<evidence type="ECO:0000259" key="11">
    <source>
        <dbReference type="PROSITE" id="PS50003"/>
    </source>
</evidence>
<dbReference type="InterPro" id="IPR036961">
    <property type="entry name" value="Kinesin_motor_dom_sf"/>
</dbReference>
<dbReference type="FunFam" id="3.40.850.10:FF:000008">
    <property type="entry name" value="Putative unconventional myosin-IXa"/>
    <property type="match status" value="1"/>
</dbReference>
<sequence>MHQSSIDGVEDMSTLAELHEAAIMHNLHQRYQKDNIYTNIGSILAAVNPYKQIGLLYDLSAVELYSQHHLGELPPHIFAIANECYRCLWKRHDSQCVLISGESGAGKTESTKLLLQFLSVMSQNSAGTPPTEKSTRVEQAIVQSSPIMEGFGNAKTVYNNNSSRFGKFIQLHFSQSGNIQGGCIVDCILLTNRVVRQNPGERNYHIFYALLAGASKSQKETYFLEDSPELFYYLSQTGCVKDRSLDDKRHFDDVMEALKVMEFTEEEIRDMFKLLSGVLQLGNVEFMTAGGAQITTKQVVTNVSELLGLDCFQLSEVLTQRSMILRGEEICSPLTVEQAIGSRDSVAMALYSQCFSWIIMRINQKIKGKDNFKSIGILDIFGFENFEVNRFEQFNINYANEKLQEYFNKHIFSLEQLEYNREGIHWEAIDWMDNAECLDLIEKKLGMLALINEESRFPKGTDFTLLEKLHGRHSTNPYYVKPRLADHQFGIKHYAGEVLYDVRGILEKNRDTFRDDILNMLKDSRLDFIYDLFEQVSSRNNEETLKMGTARKKPTVSSQFRDSLHSLMATLSVSNPFFVRCIKPNMDKNPNKFDPDVVLNQLRYSGMLETVKIRRAGFPVRRTFKDFFSRYKIILKEKEKAAVASNGDEKKKSTDLLTLHDRTKKEWQFGKTKVFLKESLEQKLEKQRDEVRSKAGLIIRAYLLRYIARKNFKKALESIVKIQKNYRAHLYRRRFQHKRAAALVLQKHRRGQVSRGVCRKLREEKRKREEEEKKKKEEEEKKTEGDHEKKNEKEGEEGAAEPPPAAEEETRQMEEILRLEREIERLQKKREDGVSMLRESSRQELRLRRDAEILREKKKASRVATEFLELLDTGGPEVIPGDPKQPASRPAAATEEEVDEGFHAEEECIPLPEFPPPAEGPVDQEILATLPPPPPAFAEGTVAPSAPNVPPGAPPPPPPPLPGETKKEDGKPEEAKTVKEVDGKKEGEDVDRTSRLTAAESLPDTEEPIYSVPGDGESDYDQDDLEDGQSSTAATDTEHARKSTCTNASQESYNRSSDSYADSDDEHDGFVDTDEEVSNGKVNILNGNGPPYFHSYLYMKAGLMIPWRRRWCVLKDDTFMWFRSKQESLKSGWLYKKGGGLSTLSRRNWKMRWFVLRDSKLMYFENDSEEKLKGTIDIHSAKEIVDNHEKENALNIVTDERTYQVFAESPEDASGWFTVLSRVHIATPEQLLEMSHEQANPKNAVGTLDVGLIDSVCASDNPDRPNSFVIITANRVIHCNSDLPEEMHHWISLLQKPKGDSKSDGQEFLVRGWLHKEMKAGAKSSALKLKKRWFVLTNNSLDYYKSSERNASKMGTLVLNSLCSVVQPEEKKFKETGEYD</sequence>
<evidence type="ECO:0000256" key="3">
    <source>
        <dbReference type="ARBA" id="ARBA00022490"/>
    </source>
</evidence>
<dbReference type="SMART" id="SM00233">
    <property type="entry name" value="PH"/>
    <property type="match status" value="1"/>
</dbReference>
<dbReference type="PROSITE" id="PS50096">
    <property type="entry name" value="IQ"/>
    <property type="match status" value="2"/>
</dbReference>
<dbReference type="Gene3D" id="3.40.850.10">
    <property type="entry name" value="Kinesin motor domain"/>
    <property type="match status" value="1"/>
</dbReference>
<dbReference type="GO" id="GO:0048675">
    <property type="term" value="P:axon extension"/>
    <property type="evidence" value="ECO:0007669"/>
    <property type="project" value="TreeGrafter"/>
</dbReference>
<keyword evidence="8 9" id="KW-0009">Actin-binding</keyword>
<dbReference type="GO" id="GO:0044295">
    <property type="term" value="C:axonal growth cone"/>
    <property type="evidence" value="ECO:0007669"/>
    <property type="project" value="TreeGrafter"/>
</dbReference>
<dbReference type="Pfam" id="PF00169">
    <property type="entry name" value="PH"/>
    <property type="match status" value="2"/>
</dbReference>
<dbReference type="Gene3D" id="1.20.5.170">
    <property type="match status" value="1"/>
</dbReference>
<dbReference type="PANTHER" id="PTHR46049:SF9">
    <property type="entry name" value="MYOSIN X,-LIKE 1"/>
    <property type="match status" value="1"/>
</dbReference>
<feature type="region of interest" description="Disordered" evidence="10">
    <location>
        <begin position="873"/>
        <end position="1074"/>
    </location>
</feature>